<comment type="subcellular location">
    <subcellularLocation>
        <location evidence="1">Secreted</location>
    </subcellularLocation>
</comment>
<gene>
    <name evidence="8" type="ORF">BT96DRAFT_577143</name>
</gene>
<sequence length="276" mass="29199">MFGLVGIKVFHFSMLFASSIALAVLGLTMSVQAAPLEGHHPMMHNTATKVTSPPPVPLVTNAAQLATELITEPSNVNKLTALLTKDGNLLTGDALRDLTVLDFNNQEPAAGADGGSILLGTVSNFPILETVGISGAVSFFEPCGLNIPHLHPRADEFLIVMEGQLEAGFVMENGFNSVVHTQLGLHQGTVFPQGSIHYQYNPTCNNATFVAALNSNDPGRSDVVTSFFMLDGAVVNAALGFPKTIGGDNIEQWREFLPVNLAKGVDSCLRACGLSI</sequence>
<keyword evidence="6" id="KW-0732">Signal</keyword>
<evidence type="ECO:0000259" key="7">
    <source>
        <dbReference type="SMART" id="SM00835"/>
    </source>
</evidence>
<evidence type="ECO:0000313" key="8">
    <source>
        <dbReference type="EMBL" id="KAE9401846.1"/>
    </source>
</evidence>
<comment type="similarity">
    <text evidence="2">Belongs to the germin family.</text>
</comment>
<dbReference type="GO" id="GO:0030145">
    <property type="term" value="F:manganese ion binding"/>
    <property type="evidence" value="ECO:0007669"/>
    <property type="project" value="InterPro"/>
</dbReference>
<keyword evidence="5" id="KW-0464">Manganese</keyword>
<protein>
    <submittedName>
        <fullName evidence="8">RmlC-like cupin</fullName>
    </submittedName>
</protein>
<feature type="chain" id="PRO_5025673171" evidence="6">
    <location>
        <begin position="34"/>
        <end position="276"/>
    </location>
</feature>
<name>A0A6A4HUI7_9AGAR</name>
<dbReference type="OrthoDB" id="1921208at2759"/>
<dbReference type="PANTHER" id="PTHR31238">
    <property type="entry name" value="GERMIN-LIKE PROTEIN SUBFAMILY 3 MEMBER 3"/>
    <property type="match status" value="1"/>
</dbReference>
<dbReference type="InterPro" id="IPR001929">
    <property type="entry name" value="Germin"/>
</dbReference>
<dbReference type="SUPFAM" id="SSF51182">
    <property type="entry name" value="RmlC-like cupins"/>
    <property type="match status" value="1"/>
</dbReference>
<evidence type="ECO:0000313" key="9">
    <source>
        <dbReference type="Proteomes" id="UP000799118"/>
    </source>
</evidence>
<keyword evidence="9" id="KW-1185">Reference proteome</keyword>
<dbReference type="InterPro" id="IPR014710">
    <property type="entry name" value="RmlC-like_jellyroll"/>
</dbReference>
<dbReference type="PRINTS" id="PR00325">
    <property type="entry name" value="GERMIN"/>
</dbReference>
<evidence type="ECO:0000256" key="2">
    <source>
        <dbReference type="ARBA" id="ARBA00007456"/>
    </source>
</evidence>
<dbReference type="SMART" id="SM00835">
    <property type="entry name" value="Cupin_1"/>
    <property type="match status" value="1"/>
</dbReference>
<dbReference type="EMBL" id="ML769441">
    <property type="protein sequence ID" value="KAE9401846.1"/>
    <property type="molecule type" value="Genomic_DNA"/>
</dbReference>
<feature type="signal peptide" evidence="6">
    <location>
        <begin position="1"/>
        <end position="33"/>
    </location>
</feature>
<accession>A0A6A4HUI7</accession>
<reference evidence="8" key="1">
    <citation type="journal article" date="2019" name="Environ. Microbiol.">
        <title>Fungal ecological strategies reflected in gene transcription - a case study of two litter decomposers.</title>
        <authorList>
            <person name="Barbi F."/>
            <person name="Kohler A."/>
            <person name="Barry K."/>
            <person name="Baskaran P."/>
            <person name="Daum C."/>
            <person name="Fauchery L."/>
            <person name="Ihrmark K."/>
            <person name="Kuo A."/>
            <person name="LaButti K."/>
            <person name="Lipzen A."/>
            <person name="Morin E."/>
            <person name="Grigoriev I.V."/>
            <person name="Henrissat B."/>
            <person name="Lindahl B."/>
            <person name="Martin F."/>
        </authorList>
    </citation>
    <scope>NUCLEOTIDE SEQUENCE</scope>
    <source>
        <strain evidence="8">JB14</strain>
    </source>
</reference>
<evidence type="ECO:0000256" key="5">
    <source>
        <dbReference type="ARBA" id="ARBA00023211"/>
    </source>
</evidence>
<dbReference type="Pfam" id="PF00190">
    <property type="entry name" value="Cupin_1"/>
    <property type="match status" value="1"/>
</dbReference>
<evidence type="ECO:0000256" key="4">
    <source>
        <dbReference type="ARBA" id="ARBA00022723"/>
    </source>
</evidence>
<dbReference type="AlphaFoldDB" id="A0A6A4HUI7"/>
<dbReference type="InterPro" id="IPR011051">
    <property type="entry name" value="RmlC_Cupin_sf"/>
</dbReference>
<keyword evidence="3" id="KW-0964">Secreted</keyword>
<dbReference type="Gene3D" id="2.60.120.10">
    <property type="entry name" value="Jelly Rolls"/>
    <property type="match status" value="1"/>
</dbReference>
<feature type="domain" description="Cupin type-1" evidence="7">
    <location>
        <begin position="101"/>
        <end position="251"/>
    </location>
</feature>
<evidence type="ECO:0000256" key="6">
    <source>
        <dbReference type="SAM" id="SignalP"/>
    </source>
</evidence>
<organism evidence="8 9">
    <name type="scientific">Gymnopus androsaceus JB14</name>
    <dbReference type="NCBI Taxonomy" id="1447944"/>
    <lineage>
        <taxon>Eukaryota</taxon>
        <taxon>Fungi</taxon>
        <taxon>Dikarya</taxon>
        <taxon>Basidiomycota</taxon>
        <taxon>Agaricomycotina</taxon>
        <taxon>Agaricomycetes</taxon>
        <taxon>Agaricomycetidae</taxon>
        <taxon>Agaricales</taxon>
        <taxon>Marasmiineae</taxon>
        <taxon>Omphalotaceae</taxon>
        <taxon>Gymnopus</taxon>
    </lineage>
</organism>
<proteinExistence type="inferred from homology"/>
<dbReference type="Proteomes" id="UP000799118">
    <property type="component" value="Unassembled WGS sequence"/>
</dbReference>
<dbReference type="GO" id="GO:0005576">
    <property type="term" value="C:extracellular region"/>
    <property type="evidence" value="ECO:0007669"/>
    <property type="project" value="UniProtKB-SubCell"/>
</dbReference>
<evidence type="ECO:0000256" key="1">
    <source>
        <dbReference type="ARBA" id="ARBA00004613"/>
    </source>
</evidence>
<dbReference type="InterPro" id="IPR006045">
    <property type="entry name" value="Cupin_1"/>
</dbReference>
<dbReference type="CDD" id="cd02241">
    <property type="entry name" value="cupin_OxOx"/>
    <property type="match status" value="1"/>
</dbReference>
<evidence type="ECO:0000256" key="3">
    <source>
        <dbReference type="ARBA" id="ARBA00022525"/>
    </source>
</evidence>
<keyword evidence="4" id="KW-0479">Metal-binding</keyword>